<dbReference type="AlphaFoldDB" id="A0A2N3RGG3"/>
<dbReference type="Proteomes" id="UP000233720">
    <property type="component" value="Unassembled WGS sequence"/>
</dbReference>
<dbReference type="Proteomes" id="UP000233748">
    <property type="component" value="Unassembled WGS sequence"/>
</dbReference>
<name>A0A2N3RGG3_9XANT</name>
<dbReference type="Pfam" id="PF00593">
    <property type="entry name" value="TonB_dep_Rec_b-barrel"/>
    <property type="match status" value="1"/>
</dbReference>
<evidence type="ECO:0000313" key="15">
    <source>
        <dbReference type="Proteomes" id="UP000233720"/>
    </source>
</evidence>
<dbReference type="InterPro" id="IPR039426">
    <property type="entry name" value="TonB-dep_rcpt-like"/>
</dbReference>
<dbReference type="GO" id="GO:0009279">
    <property type="term" value="C:cell outer membrane"/>
    <property type="evidence" value="ECO:0007669"/>
    <property type="project" value="UniProtKB-SubCell"/>
</dbReference>
<dbReference type="InterPro" id="IPR036942">
    <property type="entry name" value="Beta-barrel_TonB_sf"/>
</dbReference>
<evidence type="ECO:0000259" key="12">
    <source>
        <dbReference type="Pfam" id="PF07715"/>
    </source>
</evidence>
<keyword evidence="3 8" id="KW-1134">Transmembrane beta strand</keyword>
<dbReference type="Gene3D" id="2.40.170.20">
    <property type="entry name" value="TonB-dependent receptor, beta-barrel domain"/>
    <property type="match status" value="1"/>
</dbReference>
<feature type="domain" description="TonB-dependent receptor-like beta-barrel" evidence="11">
    <location>
        <begin position="256"/>
        <end position="696"/>
    </location>
</feature>
<evidence type="ECO:0000259" key="11">
    <source>
        <dbReference type="Pfam" id="PF00593"/>
    </source>
</evidence>
<reference evidence="15 16" key="1">
    <citation type="submission" date="2017-11" db="EMBL/GenBank/DDBJ databases">
        <title>Xanthomonas prunicola sp. nov., a novel pathogen that affects nectarine (Prunus persica var. nectarine) trees.</title>
        <authorList>
            <person name="Lopez M."/>
            <person name="Lopez-Soriano P."/>
            <person name="Garita-Cambronero J."/>
            <person name="Beltran C."/>
            <person name="Taghouti G."/>
            <person name="Portier P."/>
            <person name="Cubero J."/>
            <person name="Fischer-Le Saux M."/>
            <person name="Marco-Noales E."/>
        </authorList>
    </citation>
    <scope>NUCLEOTIDE SEQUENCE [LARGE SCALE GENOMIC DNA]</scope>
    <source>
        <strain evidence="13 15">CFBP8353</strain>
        <strain evidence="14 16">CFBP8354</strain>
    </source>
</reference>
<dbReference type="CDD" id="cd01347">
    <property type="entry name" value="ligand_gated_channel"/>
    <property type="match status" value="1"/>
</dbReference>
<evidence type="ECO:0000256" key="8">
    <source>
        <dbReference type="PROSITE-ProRule" id="PRU01360"/>
    </source>
</evidence>
<proteinExistence type="inferred from homology"/>
<dbReference type="InterPro" id="IPR012910">
    <property type="entry name" value="Plug_dom"/>
</dbReference>
<evidence type="ECO:0000256" key="6">
    <source>
        <dbReference type="ARBA" id="ARBA00023136"/>
    </source>
</evidence>
<dbReference type="PANTHER" id="PTHR30069:SF28">
    <property type="entry name" value="TONB-DEPENDENT RECEPTOR YNCD-RELATED"/>
    <property type="match status" value="1"/>
</dbReference>
<keyword evidence="13" id="KW-0675">Receptor</keyword>
<keyword evidence="10" id="KW-0732">Signal</keyword>
<dbReference type="Gene3D" id="2.170.130.10">
    <property type="entry name" value="TonB-dependent receptor, plug domain"/>
    <property type="match status" value="1"/>
</dbReference>
<dbReference type="InterPro" id="IPR000531">
    <property type="entry name" value="Beta-barrel_TonB"/>
</dbReference>
<sequence length="733" mass="79916">MLRSVRNNARAVRMRDTTPMPRLTLLAAACGLFATSVTPLVLAADPAPPASTPIQRLPTVQVDAARVRGVDDFDLPASFTVTVVAADDDNRRGAQVSELLDGIPGLVARDRQNYAQDTQLSIRGFGARSTFGVRGVRLLVDGIPASMPDGQGQLSHFNVLGAERVEVLRGPFSALYGNSSGGVLQLWSADGKPGDPWRLRATYGSNATVNVGAQLLGQQGAVHYNLAANHFETDGFRAHSRAKRESVNAKLGFDLAEGRRLDLVLNYLDAPDAQDPLGLTRAQFNADPAQATSVATQFNTRKSVRQSQAGAIFTQQFDSQTLRLMAYGGQRSVEQFLAVPVAVQRNPLHSGGVIDLDSNYEGADARWAWQGEALGRPLQLTVGTNVDRQRQHRTGYENFVGDTLGVKGVVRRNQRDQVENVDQFAQLWWQWSDRWSALLGVRHSEVRFESDDHYIVGRNPDDSGRRDYSATTPVAGIVFRADEDLRFYASVGRGFETPTFNELGYRNDGGAGLALDLGAATSRNYEIGSKWRAQSGAAVEFALFRADTDDELAVASNTNGRSTYRNIGATRRQGAELSWNQPVGTTQQLQLAYTFVDATVRDGYLTCASSGCATPTAPVASGARLPGVPRQQLFARWQWQPAQWQFAAESVASGATVVNDLATERAPGYALVNLEASRRWTTTFGALRTFARIDNVLDRQYVGSVIVNDGNGRYYEPGPDRTYTVGLQWDFGG</sequence>
<protein>
    <submittedName>
        <fullName evidence="13">TonB-dependent receptor</fullName>
    </submittedName>
</protein>
<evidence type="ECO:0000256" key="4">
    <source>
        <dbReference type="ARBA" id="ARBA00022692"/>
    </source>
</evidence>
<dbReference type="GO" id="GO:0044718">
    <property type="term" value="P:siderophore transmembrane transport"/>
    <property type="evidence" value="ECO:0007669"/>
    <property type="project" value="TreeGrafter"/>
</dbReference>
<organism evidence="13 15">
    <name type="scientific">Xanthomonas prunicola</name>
    <dbReference type="NCBI Taxonomy" id="2053930"/>
    <lineage>
        <taxon>Bacteria</taxon>
        <taxon>Pseudomonadati</taxon>
        <taxon>Pseudomonadota</taxon>
        <taxon>Gammaproteobacteria</taxon>
        <taxon>Lysobacterales</taxon>
        <taxon>Lysobacteraceae</taxon>
        <taxon>Xanthomonas</taxon>
    </lineage>
</organism>
<dbReference type="PROSITE" id="PS52016">
    <property type="entry name" value="TONB_DEPENDENT_REC_3"/>
    <property type="match status" value="1"/>
</dbReference>
<evidence type="ECO:0000256" key="2">
    <source>
        <dbReference type="ARBA" id="ARBA00022448"/>
    </source>
</evidence>
<dbReference type="GO" id="GO:0015344">
    <property type="term" value="F:siderophore uptake transmembrane transporter activity"/>
    <property type="evidence" value="ECO:0007669"/>
    <property type="project" value="TreeGrafter"/>
</dbReference>
<evidence type="ECO:0000256" key="3">
    <source>
        <dbReference type="ARBA" id="ARBA00022452"/>
    </source>
</evidence>
<comment type="similarity">
    <text evidence="8 9">Belongs to the TonB-dependent receptor family.</text>
</comment>
<feature type="signal peptide" evidence="10">
    <location>
        <begin position="1"/>
        <end position="43"/>
    </location>
</feature>
<dbReference type="EMBL" id="PHKW01000007">
    <property type="protein sequence ID" value="PKV15657.1"/>
    <property type="molecule type" value="Genomic_DNA"/>
</dbReference>
<dbReference type="PANTHER" id="PTHR30069">
    <property type="entry name" value="TONB-DEPENDENT OUTER MEMBRANE RECEPTOR"/>
    <property type="match status" value="1"/>
</dbReference>
<keyword evidence="5 9" id="KW-0798">TonB box</keyword>
<gene>
    <name evidence="13" type="ORF">XpruCFBP8353_17420</name>
    <name evidence="14" type="ORF">XpruCFBP8354_18540</name>
</gene>
<evidence type="ECO:0000313" key="13">
    <source>
        <dbReference type="EMBL" id="PKV11588.1"/>
    </source>
</evidence>
<keyword evidence="7 8" id="KW-0998">Cell outer membrane</keyword>
<evidence type="ECO:0000256" key="5">
    <source>
        <dbReference type="ARBA" id="ARBA00023077"/>
    </source>
</evidence>
<evidence type="ECO:0000313" key="14">
    <source>
        <dbReference type="EMBL" id="PKV15657.1"/>
    </source>
</evidence>
<evidence type="ECO:0000256" key="1">
    <source>
        <dbReference type="ARBA" id="ARBA00004571"/>
    </source>
</evidence>
<dbReference type="SUPFAM" id="SSF56935">
    <property type="entry name" value="Porins"/>
    <property type="match status" value="1"/>
</dbReference>
<comment type="caution">
    <text evidence="13">The sequence shown here is derived from an EMBL/GenBank/DDBJ whole genome shotgun (WGS) entry which is preliminary data.</text>
</comment>
<keyword evidence="4 8" id="KW-0812">Transmembrane</keyword>
<dbReference type="EMBL" id="PHKV01000006">
    <property type="protein sequence ID" value="PKV11588.1"/>
    <property type="molecule type" value="Genomic_DNA"/>
</dbReference>
<dbReference type="OrthoDB" id="9760620at2"/>
<evidence type="ECO:0000256" key="7">
    <source>
        <dbReference type="ARBA" id="ARBA00023237"/>
    </source>
</evidence>
<feature type="chain" id="PRO_5014891295" evidence="10">
    <location>
        <begin position="44"/>
        <end position="733"/>
    </location>
</feature>
<dbReference type="InterPro" id="IPR037066">
    <property type="entry name" value="Plug_dom_sf"/>
</dbReference>
<evidence type="ECO:0000256" key="10">
    <source>
        <dbReference type="SAM" id="SignalP"/>
    </source>
</evidence>
<keyword evidence="16" id="KW-1185">Reference proteome</keyword>
<evidence type="ECO:0000313" key="16">
    <source>
        <dbReference type="Proteomes" id="UP000233748"/>
    </source>
</evidence>
<dbReference type="Pfam" id="PF07715">
    <property type="entry name" value="Plug"/>
    <property type="match status" value="1"/>
</dbReference>
<accession>A0A2N3RGG3</accession>
<evidence type="ECO:0000256" key="9">
    <source>
        <dbReference type="RuleBase" id="RU003357"/>
    </source>
</evidence>
<keyword evidence="2 8" id="KW-0813">Transport</keyword>
<feature type="domain" description="TonB-dependent receptor plug" evidence="12">
    <location>
        <begin position="76"/>
        <end position="183"/>
    </location>
</feature>
<comment type="subcellular location">
    <subcellularLocation>
        <location evidence="1 8">Cell outer membrane</location>
        <topology evidence="1 8">Multi-pass membrane protein</topology>
    </subcellularLocation>
</comment>
<keyword evidence="6 8" id="KW-0472">Membrane</keyword>